<evidence type="ECO:0000256" key="4">
    <source>
        <dbReference type="ARBA" id="ARBA00022741"/>
    </source>
</evidence>
<keyword evidence="2 8" id="KW-0808">Transferase</keyword>
<feature type="binding site" evidence="8">
    <location>
        <position position="24"/>
    </location>
    <ligand>
        <name>GTP</name>
        <dbReference type="ChEBI" id="CHEBI:37565"/>
    </ligand>
</feature>
<dbReference type="InterPro" id="IPR029044">
    <property type="entry name" value="Nucleotide-diphossugar_trans"/>
</dbReference>
<keyword evidence="7 8" id="KW-0501">Molybdenum cofactor biosynthesis</keyword>
<sequence length="201" mass="21472">MTKPDRIPAVILAGGASRRMGEDKAMLAFGDGTLLSHALARLSAQSGPVVISRHDGAMAEFAGAPIVTDGGGEHNGPLSGILSALRHFEGGSASHIASIAVDTPFFPADFVDRLAAAAPTPNEIIAARSNDRVHPVFALWPLLLADDLAAWLADGNRRLMGFLERHPHRFVDFEITGDSDPFFNINTPEELEQARIRFGSL</sequence>
<dbReference type="Gene3D" id="3.90.550.10">
    <property type="entry name" value="Spore Coat Polysaccharide Biosynthesis Protein SpsA, Chain A"/>
    <property type="match status" value="1"/>
</dbReference>
<keyword evidence="10" id="KW-0548">Nucleotidyltransferase</keyword>
<keyword evidence="4 8" id="KW-0547">Nucleotide-binding</keyword>
<proteinExistence type="inferred from homology"/>
<comment type="function">
    <text evidence="8">Transfers a GMP moiety from GTP to Mo-molybdopterin (Mo-MPT) cofactor (Moco or molybdenum cofactor) to form Mo-molybdopterin guanine dinucleotide (Mo-MGD) cofactor.</text>
</comment>
<evidence type="ECO:0000256" key="2">
    <source>
        <dbReference type="ARBA" id="ARBA00022679"/>
    </source>
</evidence>
<dbReference type="SUPFAM" id="SSF53448">
    <property type="entry name" value="Nucleotide-diphospho-sugar transferases"/>
    <property type="match status" value="1"/>
</dbReference>
<evidence type="ECO:0000256" key="6">
    <source>
        <dbReference type="ARBA" id="ARBA00023134"/>
    </source>
</evidence>
<comment type="domain">
    <text evidence="8">The N-terminal domain determines nucleotide recognition and specific binding, while the C-terminal domain determines the specific binding to the target protein.</text>
</comment>
<reference evidence="10 11" key="1">
    <citation type="submission" date="2017-03" db="EMBL/GenBank/DDBJ databases">
        <title>Foreign affairs: Plasmid Transfer between Roseobacters and Rhizobia.</title>
        <authorList>
            <person name="Bartling P."/>
            <person name="Bunk B."/>
            <person name="Overmann J."/>
            <person name="Brinkmann H."/>
            <person name="Petersen J."/>
        </authorList>
    </citation>
    <scope>NUCLEOTIDE SEQUENCE [LARGE SCALE GENOMIC DNA]</scope>
    <source>
        <strain evidence="10 11">MACL11</strain>
    </source>
</reference>
<dbReference type="eggNOG" id="COG0746">
    <property type="taxonomic scope" value="Bacteria"/>
</dbReference>
<comment type="cofactor">
    <cofactor evidence="8">
        <name>Mg(2+)</name>
        <dbReference type="ChEBI" id="CHEBI:18420"/>
    </cofactor>
</comment>
<dbReference type="GO" id="GO:0061603">
    <property type="term" value="F:molybdenum cofactor guanylyltransferase activity"/>
    <property type="evidence" value="ECO:0007669"/>
    <property type="project" value="UniProtKB-EC"/>
</dbReference>
<dbReference type="KEGG" id="mmed:Mame_04008"/>
<comment type="subcellular location">
    <subcellularLocation>
        <location evidence="8">Cytoplasm</location>
    </subcellularLocation>
</comment>
<comment type="subunit">
    <text evidence="8">Monomer.</text>
</comment>
<dbReference type="EC" id="2.7.7.77" evidence="8"/>
<dbReference type="RefSeq" id="WP_018065639.1">
    <property type="nucleotide sequence ID" value="NZ_AQWH01000014.1"/>
</dbReference>
<evidence type="ECO:0000256" key="8">
    <source>
        <dbReference type="HAMAP-Rule" id="MF_00316"/>
    </source>
</evidence>
<name>A0A1U9Z6K4_9HYPH</name>
<dbReference type="PANTHER" id="PTHR19136:SF81">
    <property type="entry name" value="MOLYBDENUM COFACTOR GUANYLYLTRANSFERASE"/>
    <property type="match status" value="1"/>
</dbReference>
<dbReference type="AlphaFoldDB" id="A0A1U9Z6K4"/>
<organism evidence="10 11">
    <name type="scientific">Martelella mediterranea DSM 17316</name>
    <dbReference type="NCBI Taxonomy" id="1122214"/>
    <lineage>
        <taxon>Bacteria</taxon>
        <taxon>Pseudomonadati</taxon>
        <taxon>Pseudomonadota</taxon>
        <taxon>Alphaproteobacteria</taxon>
        <taxon>Hyphomicrobiales</taxon>
        <taxon>Aurantimonadaceae</taxon>
        <taxon>Martelella</taxon>
    </lineage>
</organism>
<dbReference type="GO" id="GO:0046872">
    <property type="term" value="F:metal ion binding"/>
    <property type="evidence" value="ECO:0007669"/>
    <property type="project" value="UniProtKB-KW"/>
</dbReference>
<dbReference type="STRING" id="1122214.Mame_04008"/>
<keyword evidence="11" id="KW-1185">Reference proteome</keyword>
<feature type="binding site" evidence="8">
    <location>
        <position position="69"/>
    </location>
    <ligand>
        <name>GTP</name>
        <dbReference type="ChEBI" id="CHEBI:37565"/>
    </ligand>
</feature>
<dbReference type="GO" id="GO:0005737">
    <property type="term" value="C:cytoplasm"/>
    <property type="evidence" value="ECO:0007669"/>
    <property type="project" value="UniProtKB-SubCell"/>
</dbReference>
<dbReference type="GO" id="GO:0005525">
    <property type="term" value="F:GTP binding"/>
    <property type="evidence" value="ECO:0007669"/>
    <property type="project" value="UniProtKB-UniRule"/>
</dbReference>
<evidence type="ECO:0000256" key="1">
    <source>
        <dbReference type="ARBA" id="ARBA00022490"/>
    </source>
</evidence>
<evidence type="ECO:0000256" key="5">
    <source>
        <dbReference type="ARBA" id="ARBA00022842"/>
    </source>
</evidence>
<dbReference type="PANTHER" id="PTHR19136">
    <property type="entry name" value="MOLYBDENUM COFACTOR GUANYLYLTRANSFERASE"/>
    <property type="match status" value="1"/>
</dbReference>
<dbReference type="NCBIfam" id="TIGR02665">
    <property type="entry name" value="molyb_mobA"/>
    <property type="match status" value="1"/>
</dbReference>
<feature type="binding site" evidence="8">
    <location>
        <position position="102"/>
    </location>
    <ligand>
        <name>Mg(2+)</name>
        <dbReference type="ChEBI" id="CHEBI:18420"/>
    </ligand>
</feature>
<dbReference type="InterPro" id="IPR013482">
    <property type="entry name" value="Molybde_CF_guanTrfase"/>
</dbReference>
<feature type="binding site" evidence="8">
    <location>
        <position position="102"/>
    </location>
    <ligand>
        <name>GTP</name>
        <dbReference type="ChEBI" id="CHEBI:37565"/>
    </ligand>
</feature>
<comment type="caution">
    <text evidence="8">Lacks conserved residue(s) required for the propagation of feature annotation.</text>
</comment>
<protein>
    <recommendedName>
        <fullName evidence="8">Molybdenum cofactor guanylyltransferase</fullName>
        <shortName evidence="8">MoCo guanylyltransferase</shortName>
        <ecNumber evidence="8">2.7.7.77</ecNumber>
    </recommendedName>
    <alternativeName>
        <fullName evidence="8">GTP:molybdopterin guanylyltransferase</fullName>
    </alternativeName>
    <alternativeName>
        <fullName evidence="8">Mo-MPT guanylyltransferase</fullName>
    </alternativeName>
    <alternativeName>
        <fullName evidence="8">Molybdopterin guanylyltransferase</fullName>
    </alternativeName>
    <alternativeName>
        <fullName evidence="8">Molybdopterin-guanine dinucleotide synthase</fullName>
        <shortName evidence="8">MGD synthase</shortName>
    </alternativeName>
</protein>
<gene>
    <name evidence="10" type="primary">mobA_1</name>
    <name evidence="8" type="synonym">mobA</name>
    <name evidence="10" type="ORF">Mame_04008</name>
</gene>
<dbReference type="HAMAP" id="MF_00316">
    <property type="entry name" value="MobA"/>
    <property type="match status" value="1"/>
</dbReference>
<dbReference type="Proteomes" id="UP000191135">
    <property type="component" value="Chromosome"/>
</dbReference>
<dbReference type="OrthoDB" id="9788394at2"/>
<evidence type="ECO:0000259" key="9">
    <source>
        <dbReference type="Pfam" id="PF12804"/>
    </source>
</evidence>
<comment type="catalytic activity">
    <reaction evidence="8">
        <text>Mo-molybdopterin + GTP + H(+) = Mo-molybdopterin guanine dinucleotide + diphosphate</text>
        <dbReference type="Rhea" id="RHEA:34243"/>
        <dbReference type="ChEBI" id="CHEBI:15378"/>
        <dbReference type="ChEBI" id="CHEBI:33019"/>
        <dbReference type="ChEBI" id="CHEBI:37565"/>
        <dbReference type="ChEBI" id="CHEBI:71302"/>
        <dbReference type="ChEBI" id="CHEBI:71310"/>
        <dbReference type="EC" id="2.7.7.77"/>
    </reaction>
</comment>
<dbReference type="GO" id="GO:1902758">
    <property type="term" value="P:bis(molybdopterin guanine dinucleotide)molybdenum biosynthetic process"/>
    <property type="evidence" value="ECO:0007669"/>
    <property type="project" value="TreeGrafter"/>
</dbReference>
<evidence type="ECO:0000313" key="11">
    <source>
        <dbReference type="Proteomes" id="UP000191135"/>
    </source>
</evidence>
<feature type="binding site" evidence="8">
    <location>
        <begin position="12"/>
        <end position="14"/>
    </location>
    <ligand>
        <name>GTP</name>
        <dbReference type="ChEBI" id="CHEBI:37565"/>
    </ligand>
</feature>
<dbReference type="CDD" id="cd02503">
    <property type="entry name" value="MobA"/>
    <property type="match status" value="1"/>
</dbReference>
<dbReference type="EMBL" id="CP020330">
    <property type="protein sequence ID" value="AQZ53308.1"/>
    <property type="molecule type" value="Genomic_DNA"/>
</dbReference>
<keyword evidence="1 8" id="KW-0963">Cytoplasm</keyword>
<accession>A0A1U9Z6K4</accession>
<keyword evidence="6 8" id="KW-0342">GTP-binding</keyword>
<evidence type="ECO:0000256" key="3">
    <source>
        <dbReference type="ARBA" id="ARBA00022723"/>
    </source>
</evidence>
<keyword evidence="5 8" id="KW-0460">Magnesium</keyword>
<feature type="domain" description="MobA-like NTP transferase" evidence="9">
    <location>
        <begin position="9"/>
        <end position="166"/>
    </location>
</feature>
<evidence type="ECO:0000313" key="10">
    <source>
        <dbReference type="EMBL" id="AQZ53308.1"/>
    </source>
</evidence>
<comment type="similarity">
    <text evidence="8">Belongs to the MobA family.</text>
</comment>
<dbReference type="Pfam" id="PF12804">
    <property type="entry name" value="NTP_transf_3"/>
    <property type="match status" value="1"/>
</dbReference>
<dbReference type="InterPro" id="IPR025877">
    <property type="entry name" value="MobA-like_NTP_Trfase"/>
</dbReference>
<keyword evidence="3 8" id="KW-0479">Metal-binding</keyword>
<evidence type="ECO:0000256" key="7">
    <source>
        <dbReference type="ARBA" id="ARBA00023150"/>
    </source>
</evidence>